<dbReference type="EMBL" id="AP022614">
    <property type="protein sequence ID" value="BBZ43680.1"/>
    <property type="molecule type" value="Genomic_DNA"/>
</dbReference>
<dbReference type="InterPro" id="IPR050267">
    <property type="entry name" value="Anti-sigma-factor_SerPK"/>
</dbReference>
<dbReference type="SUPFAM" id="SSF55874">
    <property type="entry name" value="ATPase domain of HSP90 chaperone/DNA topoisomerase II/histidine kinase"/>
    <property type="match status" value="1"/>
</dbReference>
<proteinExistence type="predicted"/>
<dbReference type="PANTHER" id="PTHR35526">
    <property type="entry name" value="ANTI-SIGMA-F FACTOR RSBW-RELATED"/>
    <property type="match status" value="1"/>
</dbReference>
<evidence type="ECO:0000313" key="3">
    <source>
        <dbReference type="EMBL" id="BBZ43680.1"/>
    </source>
</evidence>
<keyword evidence="1" id="KW-0723">Serine/threonine-protein kinase</keyword>
<dbReference type="Proteomes" id="UP000467105">
    <property type="component" value="Chromosome"/>
</dbReference>
<name>A0A7I7YPH1_9MYCO</name>
<keyword evidence="1" id="KW-0418">Kinase</keyword>
<dbReference type="InterPro" id="IPR036890">
    <property type="entry name" value="HATPase_C_sf"/>
</dbReference>
<evidence type="ECO:0000313" key="4">
    <source>
        <dbReference type="Proteomes" id="UP000467105"/>
    </source>
</evidence>
<keyword evidence="1" id="KW-0808">Transferase</keyword>
<keyword evidence="4" id="KW-1185">Reference proteome</keyword>
<feature type="domain" description="Histidine kinase/HSP90-like ATPase" evidence="2">
    <location>
        <begin position="20"/>
        <end position="138"/>
    </location>
</feature>
<dbReference type="GO" id="GO:0004674">
    <property type="term" value="F:protein serine/threonine kinase activity"/>
    <property type="evidence" value="ECO:0007669"/>
    <property type="project" value="UniProtKB-KW"/>
</dbReference>
<dbReference type="OrthoDB" id="5184914at2"/>
<evidence type="ECO:0000256" key="1">
    <source>
        <dbReference type="ARBA" id="ARBA00022527"/>
    </source>
</evidence>
<dbReference type="Pfam" id="PF13581">
    <property type="entry name" value="HATPase_c_2"/>
    <property type="match status" value="1"/>
</dbReference>
<dbReference type="AlphaFoldDB" id="A0A7I7YPH1"/>
<evidence type="ECO:0000259" key="2">
    <source>
        <dbReference type="Pfam" id="PF13581"/>
    </source>
</evidence>
<dbReference type="InterPro" id="IPR003594">
    <property type="entry name" value="HATPase_dom"/>
</dbReference>
<dbReference type="PANTHER" id="PTHR35526:SF3">
    <property type="entry name" value="ANTI-SIGMA-F FACTOR RSBW"/>
    <property type="match status" value="1"/>
</dbReference>
<dbReference type="RefSeq" id="WP_085271107.1">
    <property type="nucleotide sequence ID" value="NZ_AP022614.1"/>
</dbReference>
<accession>A0A7I7YPH1</accession>
<sequence>MRRTDDANFVVPSANFTGRADAENVAVFRARFQKWLETHFSLSPERVSDVILSTGEALSNCAEHAYRDSGRPGVMTLSVRYETPGATIVVCVTDGGRWVEPAANAPTGFRGRGLPLMHALSDECTVEGRADGTTVCLQFHRCATKSGGR</sequence>
<organism evidence="3 4">
    <name type="scientific">Mycobacterium parmense</name>
    <dbReference type="NCBI Taxonomy" id="185642"/>
    <lineage>
        <taxon>Bacteria</taxon>
        <taxon>Bacillati</taxon>
        <taxon>Actinomycetota</taxon>
        <taxon>Actinomycetes</taxon>
        <taxon>Mycobacteriales</taxon>
        <taxon>Mycobacteriaceae</taxon>
        <taxon>Mycobacterium</taxon>
        <taxon>Mycobacterium simiae complex</taxon>
    </lineage>
</organism>
<reference evidence="3 4" key="1">
    <citation type="journal article" date="2019" name="Emerg. Microbes Infect.">
        <title>Comprehensive subspecies identification of 175 nontuberculous mycobacteria species based on 7547 genomic profiles.</title>
        <authorList>
            <person name="Matsumoto Y."/>
            <person name="Kinjo T."/>
            <person name="Motooka D."/>
            <person name="Nabeya D."/>
            <person name="Jung N."/>
            <person name="Uechi K."/>
            <person name="Horii T."/>
            <person name="Iida T."/>
            <person name="Fujita J."/>
            <person name="Nakamura S."/>
        </authorList>
    </citation>
    <scope>NUCLEOTIDE SEQUENCE [LARGE SCALE GENOMIC DNA]</scope>
    <source>
        <strain evidence="3 4">JCM 14742</strain>
    </source>
</reference>
<dbReference type="CDD" id="cd16936">
    <property type="entry name" value="HATPase_RsbW-like"/>
    <property type="match status" value="1"/>
</dbReference>
<gene>
    <name evidence="3" type="ORF">MPRM_09610</name>
</gene>
<protein>
    <submittedName>
        <fullName evidence="3">Anti-sigma regulatory factor</fullName>
    </submittedName>
</protein>
<dbReference type="Gene3D" id="3.30.565.10">
    <property type="entry name" value="Histidine kinase-like ATPase, C-terminal domain"/>
    <property type="match status" value="1"/>
</dbReference>